<keyword evidence="1" id="KW-0472">Membrane</keyword>
<keyword evidence="3" id="KW-1185">Reference proteome</keyword>
<evidence type="ECO:0000256" key="1">
    <source>
        <dbReference type="SAM" id="Phobius"/>
    </source>
</evidence>
<comment type="caution">
    <text evidence="2">The sequence shown here is derived from an EMBL/GenBank/DDBJ whole genome shotgun (WGS) entry which is preliminary data.</text>
</comment>
<keyword evidence="1" id="KW-0812">Transmembrane</keyword>
<proteinExistence type="predicted"/>
<dbReference type="Proteomes" id="UP000309667">
    <property type="component" value="Unassembled WGS sequence"/>
</dbReference>
<dbReference type="EMBL" id="STGT01000004">
    <property type="protein sequence ID" value="THV12434.1"/>
    <property type="molecule type" value="Genomic_DNA"/>
</dbReference>
<organism evidence="2 3">
    <name type="scientific">Rhizobium rhizophilum</name>
    <dbReference type="NCBI Taxonomy" id="1850373"/>
    <lineage>
        <taxon>Bacteria</taxon>
        <taxon>Pseudomonadati</taxon>
        <taxon>Pseudomonadota</taxon>
        <taxon>Alphaproteobacteria</taxon>
        <taxon>Hyphomicrobiales</taxon>
        <taxon>Rhizobiaceae</taxon>
        <taxon>Rhizobium/Agrobacterium group</taxon>
        <taxon>Rhizobium</taxon>
    </lineage>
</organism>
<sequence>MLEEHKRAIFNVQAHVPRSADFLHGLRALKKLKTERPAQGSSRQGDCFARVRPDIYTAFADTIFLTAHFLPVDQALAATREIFRMPYYLVTHTSLIEGEDEVSAAQKVLAELRSARSVEFLVKFDEASARPVTIAYSASPAESPPPTAPRPNLEDVVETARHGTAAVDPLPNPDLTERRLSAKGIVIGAGLFAAGLFMGLAVDLLH</sequence>
<name>A0ABY2QQZ2_9HYPH</name>
<dbReference type="RefSeq" id="WP_136559229.1">
    <property type="nucleotide sequence ID" value="NZ_STGT01000004.1"/>
</dbReference>
<evidence type="ECO:0000313" key="2">
    <source>
        <dbReference type="EMBL" id="THV12434.1"/>
    </source>
</evidence>
<keyword evidence="1" id="KW-1133">Transmembrane helix</keyword>
<accession>A0ABY2QQZ2</accession>
<protein>
    <submittedName>
        <fullName evidence="2">Uncharacterized protein</fullName>
    </submittedName>
</protein>
<gene>
    <name evidence="2" type="ORF">E9677_16805</name>
</gene>
<feature type="transmembrane region" description="Helical" evidence="1">
    <location>
        <begin position="185"/>
        <end position="205"/>
    </location>
</feature>
<reference evidence="2 3" key="1">
    <citation type="submission" date="2019-04" db="EMBL/GenBank/DDBJ databases">
        <title>Genome sequence of strain 7209-2.</title>
        <authorList>
            <person name="Gao J."/>
            <person name="Sun J."/>
        </authorList>
    </citation>
    <scope>NUCLEOTIDE SEQUENCE [LARGE SCALE GENOMIC DNA]</scope>
    <source>
        <strain evidence="2 3">7209-2</strain>
    </source>
</reference>
<evidence type="ECO:0000313" key="3">
    <source>
        <dbReference type="Proteomes" id="UP000309667"/>
    </source>
</evidence>